<evidence type="ECO:0000256" key="3">
    <source>
        <dbReference type="ARBA" id="ARBA00007523"/>
    </source>
</evidence>
<dbReference type="PANTHER" id="PTHR11780">
    <property type="entry name" value="NADH-UBIQUINONE OXIDOREDUCTASE FLAVOPROTEIN 1 NDUFV1"/>
    <property type="match status" value="1"/>
</dbReference>
<dbReference type="SUPFAM" id="SSF142984">
    <property type="entry name" value="Nqo1 middle domain-like"/>
    <property type="match status" value="1"/>
</dbReference>
<dbReference type="PANTHER" id="PTHR11780:SF10">
    <property type="entry name" value="NADH DEHYDROGENASE [UBIQUINONE] FLAVOPROTEIN 1, MITOCHONDRIAL"/>
    <property type="match status" value="1"/>
</dbReference>
<comment type="caution">
    <text evidence="16">The sequence shown here is derived from an EMBL/GenBank/DDBJ whole genome shotgun (WGS) entry which is preliminary data.</text>
</comment>
<dbReference type="GO" id="GO:0010181">
    <property type="term" value="F:FMN binding"/>
    <property type="evidence" value="ECO:0007669"/>
    <property type="project" value="InterPro"/>
</dbReference>
<evidence type="ECO:0000256" key="11">
    <source>
        <dbReference type="ARBA" id="ARBA00023027"/>
    </source>
</evidence>
<proteinExistence type="inferred from homology"/>
<evidence type="ECO:0000256" key="10">
    <source>
        <dbReference type="ARBA" id="ARBA00023014"/>
    </source>
</evidence>
<dbReference type="Pfam" id="PF01512">
    <property type="entry name" value="Complex1_51K"/>
    <property type="match status" value="1"/>
</dbReference>
<dbReference type="InterPro" id="IPR037207">
    <property type="entry name" value="Nuop51_4Fe4S-bd_sf"/>
</dbReference>
<dbReference type="Proteomes" id="UP001161325">
    <property type="component" value="Unassembled WGS sequence"/>
</dbReference>
<evidence type="ECO:0000259" key="15">
    <source>
        <dbReference type="SMART" id="SM00928"/>
    </source>
</evidence>
<evidence type="ECO:0000256" key="14">
    <source>
        <dbReference type="SAM" id="Phobius"/>
    </source>
</evidence>
<dbReference type="RefSeq" id="WP_284351705.1">
    <property type="nucleotide sequence ID" value="NZ_BRXS01000006.1"/>
</dbReference>
<keyword evidence="7 13" id="KW-0479">Metal-binding</keyword>
<dbReference type="InterPro" id="IPR019575">
    <property type="entry name" value="Nuop51_4Fe4S-bd"/>
</dbReference>
<keyword evidence="4 13" id="KW-0004">4Fe-4S</keyword>
<comment type="similarity">
    <text evidence="3 13">Belongs to the complex I 51 kDa subunit family.</text>
</comment>
<comment type="catalytic activity">
    <reaction evidence="12 13">
        <text>a quinone + NADH + 5 H(+)(in) = a quinol + NAD(+) + 4 H(+)(out)</text>
        <dbReference type="Rhea" id="RHEA:57888"/>
        <dbReference type="ChEBI" id="CHEBI:15378"/>
        <dbReference type="ChEBI" id="CHEBI:24646"/>
        <dbReference type="ChEBI" id="CHEBI:57540"/>
        <dbReference type="ChEBI" id="CHEBI:57945"/>
        <dbReference type="ChEBI" id="CHEBI:132124"/>
    </reaction>
</comment>
<dbReference type="InterPro" id="IPR001949">
    <property type="entry name" value="NADH-UbQ_OxRdtase_51kDa_CS"/>
</dbReference>
<keyword evidence="9 13" id="KW-0408">Iron</keyword>
<keyword evidence="14" id="KW-0812">Transmembrane</keyword>
<sequence length="450" mass="48380">MGYPHRSHERETPVLSKHFGDPAARTLQGWRERGGYVALEKALKMDPAEIQTIVKDSGLRGRGGAGFPTGVKWSFMKPDGKQHYLCCNADESEPGTFKDREIMRWTPHALVEGVALGAYAIYATVAYIYIRGEFTEPLEQVRAAVKEAYAAGILGENAMGSGKTVHVHVHQGAGAYICGEETALMNSLEGRRGNPRIKPPFPAVAGLFGQPTTINNVETLTAVPHILNNGAEWYKQFGRPDNPKSVGTKLFSVCGNAARPGNYEVPLGFNFGEFLWDLCGGAANGREIKAVIPGGSSVPFLTAEECRTAIMDYEGFVAAGSMLGSGGVIVFDDQQDMVRQIARLCRFYAHESCAQCSQCREGTAWTTKIMERISAGDGTVRDFDTLLSIADNMTGKTICVLSDSCATPVVSGLKKFRHEFEAKLKPTPGVVGYGSTATAAAAPRAASPTA</sequence>
<evidence type="ECO:0000256" key="8">
    <source>
        <dbReference type="ARBA" id="ARBA00022967"/>
    </source>
</evidence>
<dbReference type="SUPFAM" id="SSF142019">
    <property type="entry name" value="Nqo1 FMN-binding domain-like"/>
    <property type="match status" value="1"/>
</dbReference>
<dbReference type="GO" id="GO:0045333">
    <property type="term" value="P:cellular respiration"/>
    <property type="evidence" value="ECO:0007669"/>
    <property type="project" value="TreeGrafter"/>
</dbReference>
<dbReference type="AlphaFoldDB" id="A0AA37QE81"/>
<dbReference type="GO" id="GO:0051539">
    <property type="term" value="F:4 iron, 4 sulfur cluster binding"/>
    <property type="evidence" value="ECO:0007669"/>
    <property type="project" value="UniProtKB-UniRule"/>
</dbReference>
<dbReference type="FunFam" id="3.40.50.11540:FF:000001">
    <property type="entry name" value="NADH dehydrogenase [ubiquinone] flavoprotein 1, mitochondrial"/>
    <property type="match status" value="1"/>
</dbReference>
<keyword evidence="14" id="KW-1133">Transmembrane helix</keyword>
<evidence type="ECO:0000256" key="2">
    <source>
        <dbReference type="ARBA" id="ARBA00001966"/>
    </source>
</evidence>
<dbReference type="EC" id="7.1.1.-" evidence="13"/>
<dbReference type="Gene3D" id="3.40.50.11540">
    <property type="entry name" value="NADH-ubiquinone oxidoreductase 51kDa subunit"/>
    <property type="match status" value="1"/>
</dbReference>
<dbReference type="InterPro" id="IPR050837">
    <property type="entry name" value="ComplexI_51kDa_subunit"/>
</dbReference>
<dbReference type="NCBIfam" id="NF010120">
    <property type="entry name" value="PRK13596.1"/>
    <property type="match status" value="1"/>
</dbReference>
<dbReference type="Gene3D" id="1.20.1440.230">
    <property type="entry name" value="NADH-ubiquinone oxidoreductase 51kDa subunit, iron-sulphur binding domain"/>
    <property type="match status" value="1"/>
</dbReference>
<accession>A0AA37QE81</accession>
<evidence type="ECO:0000256" key="13">
    <source>
        <dbReference type="RuleBase" id="RU364066"/>
    </source>
</evidence>
<keyword evidence="13" id="KW-0874">Quinone</keyword>
<dbReference type="GO" id="GO:0008137">
    <property type="term" value="F:NADH dehydrogenase (ubiquinone) activity"/>
    <property type="evidence" value="ECO:0007669"/>
    <property type="project" value="InterPro"/>
</dbReference>
<evidence type="ECO:0000256" key="9">
    <source>
        <dbReference type="ARBA" id="ARBA00023004"/>
    </source>
</evidence>
<evidence type="ECO:0000256" key="5">
    <source>
        <dbReference type="ARBA" id="ARBA00022630"/>
    </source>
</evidence>
<evidence type="ECO:0000256" key="7">
    <source>
        <dbReference type="ARBA" id="ARBA00022723"/>
    </source>
</evidence>
<name>A0AA37QE81_9BACT</name>
<keyword evidence="6 13" id="KW-0288">FMN</keyword>
<comment type="cofactor">
    <cofactor evidence="2 13">
        <name>[4Fe-4S] cluster</name>
        <dbReference type="ChEBI" id="CHEBI:49883"/>
    </cofactor>
</comment>
<dbReference type="PROSITE" id="PS00644">
    <property type="entry name" value="COMPLEX1_51K_1"/>
    <property type="match status" value="1"/>
</dbReference>
<evidence type="ECO:0000256" key="6">
    <source>
        <dbReference type="ARBA" id="ARBA00022643"/>
    </source>
</evidence>
<evidence type="ECO:0000313" key="17">
    <source>
        <dbReference type="Proteomes" id="UP001161325"/>
    </source>
</evidence>
<dbReference type="GO" id="GO:0003954">
    <property type="term" value="F:NADH dehydrogenase activity"/>
    <property type="evidence" value="ECO:0007669"/>
    <property type="project" value="TreeGrafter"/>
</dbReference>
<comment type="function">
    <text evidence="13">NDH-1 shuttles electrons from NADH, via FMN and iron-sulfur (Fe-S) centers, to quinones in the respiratory chain.</text>
</comment>
<protein>
    <recommendedName>
        <fullName evidence="13">NADH-quinone oxidoreductase subunit F</fullName>
        <ecNumber evidence="13">7.1.1.-</ecNumber>
    </recommendedName>
</protein>
<organism evidence="16 17">
    <name type="scientific">Roseisolibacter agri</name>
    <dbReference type="NCBI Taxonomy" id="2014610"/>
    <lineage>
        <taxon>Bacteria</taxon>
        <taxon>Pseudomonadati</taxon>
        <taxon>Gemmatimonadota</taxon>
        <taxon>Gemmatimonadia</taxon>
        <taxon>Gemmatimonadales</taxon>
        <taxon>Gemmatimonadaceae</taxon>
        <taxon>Roseisolibacter</taxon>
    </lineage>
</organism>
<evidence type="ECO:0000313" key="16">
    <source>
        <dbReference type="EMBL" id="GLC27261.1"/>
    </source>
</evidence>
<keyword evidence="17" id="KW-1185">Reference proteome</keyword>
<dbReference type="GO" id="GO:0048038">
    <property type="term" value="F:quinone binding"/>
    <property type="evidence" value="ECO:0007669"/>
    <property type="project" value="UniProtKB-KW"/>
</dbReference>
<dbReference type="EMBL" id="BRXS01000006">
    <property type="protein sequence ID" value="GLC27261.1"/>
    <property type="molecule type" value="Genomic_DNA"/>
</dbReference>
<keyword evidence="8" id="KW-1278">Translocase</keyword>
<dbReference type="FunFam" id="1.20.1440.230:FF:000001">
    <property type="entry name" value="Mitochondrial NADH dehydrogenase flavoprotein 1"/>
    <property type="match status" value="1"/>
</dbReference>
<dbReference type="Gene3D" id="6.10.250.1450">
    <property type="match status" value="1"/>
</dbReference>
<dbReference type="InterPro" id="IPR011538">
    <property type="entry name" value="Nuo51_FMN-bd"/>
</dbReference>
<feature type="transmembrane region" description="Helical" evidence="14">
    <location>
        <begin position="109"/>
        <end position="130"/>
    </location>
</feature>
<reference evidence="16" key="1">
    <citation type="submission" date="2022-08" db="EMBL/GenBank/DDBJ databases">
        <title>Draft genome sequencing of Roseisolibacter agri AW1220.</title>
        <authorList>
            <person name="Tobiishi Y."/>
            <person name="Tonouchi A."/>
        </authorList>
    </citation>
    <scope>NUCLEOTIDE SEQUENCE</scope>
    <source>
        <strain evidence="16">AW1220</strain>
    </source>
</reference>
<keyword evidence="10 13" id="KW-0411">Iron-sulfur</keyword>
<dbReference type="NCBIfam" id="TIGR01959">
    <property type="entry name" value="nuoF_fam"/>
    <property type="match status" value="1"/>
</dbReference>
<evidence type="ECO:0000256" key="4">
    <source>
        <dbReference type="ARBA" id="ARBA00022485"/>
    </source>
</evidence>
<dbReference type="InterPro" id="IPR011537">
    <property type="entry name" value="NADH-UbQ_OxRdtase_suF"/>
</dbReference>
<dbReference type="GO" id="GO:0046872">
    <property type="term" value="F:metal ion binding"/>
    <property type="evidence" value="ECO:0007669"/>
    <property type="project" value="UniProtKB-KW"/>
</dbReference>
<dbReference type="GO" id="GO:0051287">
    <property type="term" value="F:NAD binding"/>
    <property type="evidence" value="ECO:0007669"/>
    <property type="project" value="UniProtKB-UniRule"/>
</dbReference>
<dbReference type="SMART" id="SM00928">
    <property type="entry name" value="NADH_4Fe-4S"/>
    <property type="match status" value="1"/>
</dbReference>
<comment type="cofactor">
    <cofactor evidence="1 13">
        <name>FMN</name>
        <dbReference type="ChEBI" id="CHEBI:58210"/>
    </cofactor>
</comment>
<evidence type="ECO:0000256" key="1">
    <source>
        <dbReference type="ARBA" id="ARBA00001917"/>
    </source>
</evidence>
<gene>
    <name evidence="16" type="primary">nuoF</name>
    <name evidence="16" type="ORF">rosag_37740</name>
</gene>
<dbReference type="SUPFAM" id="SSF140490">
    <property type="entry name" value="Nqo1C-terminal domain-like"/>
    <property type="match status" value="1"/>
</dbReference>
<keyword evidence="5 13" id="KW-0285">Flavoprotein</keyword>
<dbReference type="Pfam" id="PF10589">
    <property type="entry name" value="NADH_4Fe-4S"/>
    <property type="match status" value="1"/>
</dbReference>
<evidence type="ECO:0000256" key="12">
    <source>
        <dbReference type="ARBA" id="ARBA00047712"/>
    </source>
</evidence>
<dbReference type="Gene3D" id="3.10.20.600">
    <property type="match status" value="1"/>
</dbReference>
<keyword evidence="11 13" id="KW-0520">NAD</keyword>
<feature type="domain" description="NADH-ubiquinone oxidoreductase 51kDa subunit iron-sulphur binding" evidence="15">
    <location>
        <begin position="338"/>
        <end position="383"/>
    </location>
</feature>
<keyword evidence="14" id="KW-0472">Membrane</keyword>
<dbReference type="InterPro" id="IPR037225">
    <property type="entry name" value="Nuo51_FMN-bd_sf"/>
</dbReference>